<evidence type="ECO:0000313" key="6">
    <source>
        <dbReference type="Proteomes" id="UP001217754"/>
    </source>
</evidence>
<dbReference type="PROSITE" id="PS51186">
    <property type="entry name" value="GNAT"/>
    <property type="match status" value="1"/>
</dbReference>
<dbReference type="RefSeq" id="XP_060121221.1">
    <property type="nucleotide sequence ID" value="XM_060265238.1"/>
</dbReference>
<dbReference type="CDD" id="cd04301">
    <property type="entry name" value="NAT_SF"/>
    <property type="match status" value="1"/>
</dbReference>
<organism evidence="5 6">
    <name type="scientific">Malassezia japonica</name>
    <dbReference type="NCBI Taxonomy" id="223818"/>
    <lineage>
        <taxon>Eukaryota</taxon>
        <taxon>Fungi</taxon>
        <taxon>Dikarya</taxon>
        <taxon>Basidiomycota</taxon>
        <taxon>Ustilaginomycotina</taxon>
        <taxon>Malasseziomycetes</taxon>
        <taxon>Malasseziales</taxon>
        <taxon>Malasseziaceae</taxon>
        <taxon>Malassezia</taxon>
    </lineage>
</organism>
<evidence type="ECO:0000256" key="2">
    <source>
        <dbReference type="ARBA" id="ARBA00023315"/>
    </source>
</evidence>
<keyword evidence="1" id="KW-0808">Transferase</keyword>
<dbReference type="Pfam" id="PF13444">
    <property type="entry name" value="Acetyltransf_5"/>
    <property type="match status" value="1"/>
</dbReference>
<feature type="region of interest" description="Disordered" evidence="3">
    <location>
        <begin position="71"/>
        <end position="93"/>
    </location>
</feature>
<dbReference type="InterPro" id="IPR050680">
    <property type="entry name" value="YpeA/RimI_acetyltransf"/>
</dbReference>
<dbReference type="EMBL" id="CP119959">
    <property type="protein sequence ID" value="WFD38324.1"/>
    <property type="molecule type" value="Genomic_DNA"/>
</dbReference>
<keyword evidence="2" id="KW-0012">Acyltransferase</keyword>
<feature type="domain" description="N-acetyltransferase" evidence="4">
    <location>
        <begin position="5"/>
        <end position="212"/>
    </location>
</feature>
<proteinExistence type="predicted"/>
<dbReference type="InterPro" id="IPR000182">
    <property type="entry name" value="GNAT_dom"/>
</dbReference>
<dbReference type="InterPro" id="IPR016181">
    <property type="entry name" value="Acyl_CoA_acyltransferase"/>
</dbReference>
<sequence length="212" mass="23554">MPNGYTARLALTNEDLRAAYVLRDEVFCAEQGYSADRELDALDDTAAHMVLVSDEDQHVLGVVRILAYPLPEEEPESYPPTRKDGDDLPGGGRTEAQVMETFQEKQQRLEETSQDFLLSGGKIGRVAVSKALRGKGAGRMLMEAAEAWIIKALASAPYVQSAQNVDAKIQLSAQVIAKRFYDSLGYTSDDVQYLEEGEPHQWYKKVVSIKRV</sequence>
<dbReference type="Proteomes" id="UP001217754">
    <property type="component" value="Chromosome 2"/>
</dbReference>
<dbReference type="AlphaFoldDB" id="A0AAF0JA52"/>
<accession>A0AAF0JA52</accession>
<dbReference type="GO" id="GO:0016747">
    <property type="term" value="F:acyltransferase activity, transferring groups other than amino-acyl groups"/>
    <property type="evidence" value="ECO:0007669"/>
    <property type="project" value="InterPro"/>
</dbReference>
<dbReference type="PANTHER" id="PTHR43420:SF47">
    <property type="entry name" value="N-ACETYLTRANSFERASE DOMAIN-CONTAINING PROTEIN"/>
    <property type="match status" value="1"/>
</dbReference>
<evidence type="ECO:0000256" key="1">
    <source>
        <dbReference type="ARBA" id="ARBA00022679"/>
    </source>
</evidence>
<gene>
    <name evidence="5" type="ORF">MJAP1_001275</name>
</gene>
<dbReference type="GeneID" id="85224924"/>
<dbReference type="Pfam" id="PF13508">
    <property type="entry name" value="Acetyltransf_7"/>
    <property type="match status" value="1"/>
</dbReference>
<name>A0AAF0JA52_9BASI</name>
<dbReference type="PANTHER" id="PTHR43420">
    <property type="entry name" value="ACETYLTRANSFERASE"/>
    <property type="match status" value="1"/>
</dbReference>
<keyword evidence="6" id="KW-1185">Reference proteome</keyword>
<reference evidence="5" key="1">
    <citation type="submission" date="2023-03" db="EMBL/GenBank/DDBJ databases">
        <title>Mating type loci evolution in Malassezia.</title>
        <authorList>
            <person name="Coelho M.A."/>
        </authorList>
    </citation>
    <scope>NUCLEOTIDE SEQUENCE</scope>
    <source>
        <strain evidence="5">CBS 9431</strain>
    </source>
</reference>
<protein>
    <recommendedName>
        <fullName evidence="4">N-acetyltransferase domain-containing protein</fullName>
    </recommendedName>
</protein>
<dbReference type="Gene3D" id="3.40.630.30">
    <property type="match status" value="1"/>
</dbReference>
<dbReference type="SUPFAM" id="SSF55729">
    <property type="entry name" value="Acyl-CoA N-acyltransferases (Nat)"/>
    <property type="match status" value="1"/>
</dbReference>
<evidence type="ECO:0000259" key="4">
    <source>
        <dbReference type="PROSITE" id="PS51186"/>
    </source>
</evidence>
<evidence type="ECO:0000256" key="3">
    <source>
        <dbReference type="SAM" id="MobiDB-lite"/>
    </source>
</evidence>
<evidence type="ECO:0000313" key="5">
    <source>
        <dbReference type="EMBL" id="WFD38324.1"/>
    </source>
</evidence>